<dbReference type="PROSITE" id="PS00194">
    <property type="entry name" value="THIOREDOXIN_1"/>
    <property type="match status" value="1"/>
</dbReference>
<evidence type="ECO:0000259" key="2">
    <source>
        <dbReference type="PROSITE" id="PS51352"/>
    </source>
</evidence>
<accession>A0ABQ0LKF0</accession>
<evidence type="ECO:0000313" key="3">
    <source>
        <dbReference type="EMBL" id="GAT51069.1"/>
    </source>
</evidence>
<dbReference type="Gene3D" id="3.40.30.10">
    <property type="entry name" value="Glutaredoxin"/>
    <property type="match status" value="1"/>
</dbReference>
<reference evidence="3" key="1">
    <citation type="submission" date="2014-09" db="EMBL/GenBank/DDBJ databases">
        <title>Genome sequence of the luminous mushroom Mycena chlorophos for searching fungal bioluminescence genes.</title>
        <authorList>
            <person name="Tanaka Y."/>
            <person name="Kasuga D."/>
            <person name="Oba Y."/>
            <person name="Hase S."/>
            <person name="Sato K."/>
            <person name="Oba Y."/>
            <person name="Sakakibara Y."/>
        </authorList>
    </citation>
    <scope>NUCLEOTIDE SEQUENCE</scope>
</reference>
<protein>
    <recommendedName>
        <fullName evidence="2">Thioredoxin domain-containing protein</fullName>
    </recommendedName>
</protein>
<dbReference type="CDD" id="cd02947">
    <property type="entry name" value="TRX_family"/>
    <property type="match status" value="1"/>
</dbReference>
<proteinExistence type="inferred from homology"/>
<evidence type="ECO:0000313" key="4">
    <source>
        <dbReference type="Proteomes" id="UP000815677"/>
    </source>
</evidence>
<dbReference type="PROSITE" id="PS51352">
    <property type="entry name" value="THIOREDOXIN_2"/>
    <property type="match status" value="1"/>
</dbReference>
<dbReference type="Proteomes" id="UP000815677">
    <property type="component" value="Unassembled WGS sequence"/>
</dbReference>
<dbReference type="EMBL" id="DF846895">
    <property type="protein sequence ID" value="GAT51069.1"/>
    <property type="molecule type" value="Genomic_DNA"/>
</dbReference>
<dbReference type="Pfam" id="PF00085">
    <property type="entry name" value="Thioredoxin"/>
    <property type="match status" value="1"/>
</dbReference>
<dbReference type="PANTHER" id="PTHR43601:SF3">
    <property type="entry name" value="THIOREDOXIN, MITOCHONDRIAL"/>
    <property type="match status" value="1"/>
</dbReference>
<organism evidence="3 4">
    <name type="scientific">Mycena chlorophos</name>
    <name type="common">Agaric fungus</name>
    <name type="synonym">Agaricus chlorophos</name>
    <dbReference type="NCBI Taxonomy" id="658473"/>
    <lineage>
        <taxon>Eukaryota</taxon>
        <taxon>Fungi</taxon>
        <taxon>Dikarya</taxon>
        <taxon>Basidiomycota</taxon>
        <taxon>Agaricomycotina</taxon>
        <taxon>Agaricomycetes</taxon>
        <taxon>Agaricomycetidae</taxon>
        <taxon>Agaricales</taxon>
        <taxon>Marasmiineae</taxon>
        <taxon>Mycenaceae</taxon>
        <taxon>Mycena</taxon>
    </lineage>
</organism>
<feature type="domain" description="Thioredoxin" evidence="2">
    <location>
        <begin position="13"/>
        <end position="144"/>
    </location>
</feature>
<comment type="similarity">
    <text evidence="1">Belongs to the thioredoxin family.</text>
</comment>
<dbReference type="SUPFAM" id="SSF52833">
    <property type="entry name" value="Thioredoxin-like"/>
    <property type="match status" value="1"/>
</dbReference>
<sequence>MATLNAFRIRALHRPLPLTRAFHASLASKGHFVNASTADFQKIVLDSPTDRVVLVDFHADWCGPCHALSPILHTLTTERKTGSGKPLDLLTVDVDSEETGGTALAQQFKVRALPTVVAFQGGKPVAEFVGALNKGGVSTFLDGI</sequence>
<dbReference type="PANTHER" id="PTHR43601">
    <property type="entry name" value="THIOREDOXIN, MITOCHONDRIAL"/>
    <property type="match status" value="1"/>
</dbReference>
<gene>
    <name evidence="3" type="ORF">MCHLO_08243</name>
</gene>
<dbReference type="PRINTS" id="PR00421">
    <property type="entry name" value="THIOREDOXIN"/>
</dbReference>
<evidence type="ECO:0000256" key="1">
    <source>
        <dbReference type="ARBA" id="ARBA00008987"/>
    </source>
</evidence>
<dbReference type="InterPro" id="IPR036249">
    <property type="entry name" value="Thioredoxin-like_sf"/>
</dbReference>
<dbReference type="InterPro" id="IPR013766">
    <property type="entry name" value="Thioredoxin_domain"/>
</dbReference>
<dbReference type="InterPro" id="IPR017937">
    <property type="entry name" value="Thioredoxin_CS"/>
</dbReference>
<name>A0ABQ0LKF0_MYCCL</name>
<keyword evidence="4" id="KW-1185">Reference proteome</keyword>